<evidence type="ECO:0000259" key="1">
    <source>
        <dbReference type="PROSITE" id="PS51220"/>
    </source>
</evidence>
<protein>
    <recommendedName>
        <fullName evidence="1">NIDO domain-containing protein</fullName>
    </recommendedName>
</protein>
<evidence type="ECO:0000313" key="2">
    <source>
        <dbReference type="Ensembl" id="ENSKMAP00000028285.1"/>
    </source>
</evidence>
<dbReference type="AlphaFoldDB" id="A0A3Q3BF40"/>
<dbReference type="InterPro" id="IPR052749">
    <property type="entry name" value="Alpha-tectorin"/>
</dbReference>
<keyword evidence="3" id="KW-1185">Reference proteome</keyword>
<sequence>MLCFSQVNHNGHLTFQAPWFSYIPQRFPMRGTRDIIAPFWTDLNNVVSGDIYYAQHTSGQLLHQVTRDINEYFPELNFNAELVFIATWDEVAYYSGPGTVSDFDLTAGYDTVNSHHYFTIPGSFSGSSSVFSQNSNVNKPGRWVFRVDLGSSGPLYPISGIASSQSDDGSSPRLTLQRPFVYFGRTYNNIYVLQIHYKNLKH</sequence>
<organism evidence="2 3">
    <name type="scientific">Kryptolebias marmoratus</name>
    <name type="common">Mangrove killifish</name>
    <name type="synonym">Rivulus marmoratus</name>
    <dbReference type="NCBI Taxonomy" id="37003"/>
    <lineage>
        <taxon>Eukaryota</taxon>
        <taxon>Metazoa</taxon>
        <taxon>Chordata</taxon>
        <taxon>Craniata</taxon>
        <taxon>Vertebrata</taxon>
        <taxon>Euteleostomi</taxon>
        <taxon>Actinopterygii</taxon>
        <taxon>Neopterygii</taxon>
        <taxon>Teleostei</taxon>
        <taxon>Neoteleostei</taxon>
        <taxon>Acanthomorphata</taxon>
        <taxon>Ovalentaria</taxon>
        <taxon>Atherinomorphae</taxon>
        <taxon>Cyprinodontiformes</taxon>
        <taxon>Rivulidae</taxon>
        <taxon>Kryptolebias</taxon>
    </lineage>
</organism>
<name>A0A3Q3BF40_KRYMA</name>
<dbReference type="InterPro" id="IPR003886">
    <property type="entry name" value="NIDO_dom"/>
</dbReference>
<dbReference type="PANTHER" id="PTHR46160">
    <property type="entry name" value="ALPHA-TECTORIN-RELATED"/>
    <property type="match status" value="1"/>
</dbReference>
<reference evidence="2" key="2">
    <citation type="submission" date="2025-09" db="UniProtKB">
        <authorList>
            <consortium name="Ensembl"/>
        </authorList>
    </citation>
    <scope>IDENTIFICATION</scope>
</reference>
<accession>A0A3Q3BF40</accession>
<feature type="domain" description="NIDO" evidence="1">
    <location>
        <begin position="38"/>
        <end position="150"/>
    </location>
</feature>
<dbReference type="Proteomes" id="UP000264800">
    <property type="component" value="Unplaced"/>
</dbReference>
<dbReference type="PANTHER" id="PTHR46160:SF9">
    <property type="entry name" value="PROTEIN PRY2-RELATED"/>
    <property type="match status" value="1"/>
</dbReference>
<evidence type="ECO:0000313" key="3">
    <source>
        <dbReference type="Proteomes" id="UP000264800"/>
    </source>
</evidence>
<dbReference type="PROSITE" id="PS51220">
    <property type="entry name" value="NIDO"/>
    <property type="match status" value="1"/>
</dbReference>
<dbReference type="Ensembl" id="ENSKMAT00000028642.1">
    <property type="protein sequence ID" value="ENSKMAP00000028285.1"/>
    <property type="gene ID" value="ENSKMAG00000020959.1"/>
</dbReference>
<dbReference type="SMART" id="SM00539">
    <property type="entry name" value="NIDO"/>
    <property type="match status" value="1"/>
</dbReference>
<dbReference type="GO" id="GO:0007160">
    <property type="term" value="P:cell-matrix adhesion"/>
    <property type="evidence" value="ECO:0007669"/>
    <property type="project" value="InterPro"/>
</dbReference>
<reference evidence="2" key="1">
    <citation type="submission" date="2025-08" db="UniProtKB">
        <authorList>
            <consortium name="Ensembl"/>
        </authorList>
    </citation>
    <scope>IDENTIFICATION</scope>
</reference>
<proteinExistence type="predicted"/>
<dbReference type="GeneTree" id="ENSGT00940000164679"/>
<dbReference type="Pfam" id="PF06119">
    <property type="entry name" value="NIDO"/>
    <property type="match status" value="2"/>
</dbReference>